<accession>A0A2T2ZE90</accession>
<dbReference type="Gene3D" id="3.40.50.300">
    <property type="entry name" value="P-loop containing nucleotide triphosphate hydrolases"/>
    <property type="match status" value="1"/>
</dbReference>
<dbReference type="InterPro" id="IPR027417">
    <property type="entry name" value="P-loop_NTPase"/>
</dbReference>
<dbReference type="EMBL" id="PYHS01000001">
    <property type="protein sequence ID" value="PSR66088.1"/>
    <property type="molecule type" value="Genomic_DNA"/>
</dbReference>
<dbReference type="InterPro" id="IPR017871">
    <property type="entry name" value="ABC_transporter-like_CS"/>
</dbReference>
<protein>
    <submittedName>
        <fullName evidence="6">ABC transporter ATP-binding protein</fullName>
    </submittedName>
</protein>
<reference evidence="6 7" key="1">
    <citation type="submission" date="2018-02" db="EMBL/GenBank/DDBJ databases">
        <title>8 Nocardia nova and 1 Nocardia cyriacigeorgica strain used for evolution to TMP-SMX.</title>
        <authorList>
            <person name="Mehta H."/>
            <person name="Weng J."/>
            <person name="Shamoo Y."/>
        </authorList>
    </citation>
    <scope>NUCLEOTIDE SEQUENCE [LARGE SCALE GENOMIC DNA]</scope>
    <source>
        <strain evidence="6 7">ATCC 33727</strain>
    </source>
</reference>
<evidence type="ECO:0000256" key="1">
    <source>
        <dbReference type="ARBA" id="ARBA00005417"/>
    </source>
</evidence>
<evidence type="ECO:0000256" key="2">
    <source>
        <dbReference type="ARBA" id="ARBA00022448"/>
    </source>
</evidence>
<dbReference type="GO" id="GO:0005524">
    <property type="term" value="F:ATP binding"/>
    <property type="evidence" value="ECO:0007669"/>
    <property type="project" value="UniProtKB-KW"/>
</dbReference>
<dbReference type="InterPro" id="IPR003593">
    <property type="entry name" value="AAA+_ATPase"/>
</dbReference>
<dbReference type="RefSeq" id="WP_084494028.1">
    <property type="nucleotide sequence ID" value="NZ_PYHS01000001.1"/>
</dbReference>
<dbReference type="PANTHER" id="PTHR43335">
    <property type="entry name" value="ABC TRANSPORTER, ATP-BINDING PROTEIN"/>
    <property type="match status" value="1"/>
</dbReference>
<evidence type="ECO:0000313" key="6">
    <source>
        <dbReference type="EMBL" id="PSR66088.1"/>
    </source>
</evidence>
<dbReference type="PROSITE" id="PS00211">
    <property type="entry name" value="ABC_TRANSPORTER_1"/>
    <property type="match status" value="1"/>
</dbReference>
<dbReference type="CDD" id="cd03268">
    <property type="entry name" value="ABC_BcrA_bacitracin_resist"/>
    <property type="match status" value="1"/>
</dbReference>
<name>A0A2T2ZE90_9NOCA</name>
<dbReference type="SUPFAM" id="SSF52540">
    <property type="entry name" value="P-loop containing nucleoside triphosphate hydrolases"/>
    <property type="match status" value="1"/>
</dbReference>
<evidence type="ECO:0000256" key="4">
    <source>
        <dbReference type="ARBA" id="ARBA00022840"/>
    </source>
</evidence>
<dbReference type="Proteomes" id="UP000241647">
    <property type="component" value="Unassembled WGS sequence"/>
</dbReference>
<dbReference type="PANTHER" id="PTHR43335:SF4">
    <property type="entry name" value="ABC TRANSPORTER, ATP-BINDING PROTEIN"/>
    <property type="match status" value="1"/>
</dbReference>
<evidence type="ECO:0000259" key="5">
    <source>
        <dbReference type="PROSITE" id="PS50893"/>
    </source>
</evidence>
<sequence length="330" mass="35381">MNRSNADPAGEFPGTVTRTRTSATEVVVTESLTKKYGDHTAVDAVSMTVRRGEIYGFLGPNGAGKTTTLRMLVGLIAPTSGTATVLGLNPGEQESLRRIGVLIEGPGFYPYLSGRDNLRVLARYHRTERTAGSRPRDRFAEVDEILARVGLADRSGDRFRTYSLGMKQRLGVGAALLGNPDLLILDEPTNGLDPAGMAEMRELVTGLAADGHSVVLSSHLLSEVQEICDRVGVISGGKLLTESTVSQLRGAATLLVRAEPMETAYPAVCRVVGEHRALPTAAGIRVDAGRAMAPEVARAVIASGADLLELRTDEKSLEEVFFEMTKQEHR</sequence>
<comment type="similarity">
    <text evidence="1">Belongs to the ABC transporter superfamily.</text>
</comment>
<feature type="domain" description="ABC transporter" evidence="5">
    <location>
        <begin position="27"/>
        <end position="261"/>
    </location>
</feature>
<keyword evidence="2" id="KW-0813">Transport</keyword>
<proteinExistence type="inferred from homology"/>
<evidence type="ECO:0000256" key="3">
    <source>
        <dbReference type="ARBA" id="ARBA00022741"/>
    </source>
</evidence>
<dbReference type="InterPro" id="IPR003439">
    <property type="entry name" value="ABC_transporter-like_ATP-bd"/>
</dbReference>
<gene>
    <name evidence="6" type="ORF">C8259_01720</name>
</gene>
<dbReference type="SMART" id="SM00382">
    <property type="entry name" value="AAA"/>
    <property type="match status" value="1"/>
</dbReference>
<evidence type="ECO:0000313" key="7">
    <source>
        <dbReference type="Proteomes" id="UP000241647"/>
    </source>
</evidence>
<keyword evidence="4 6" id="KW-0067">ATP-binding</keyword>
<dbReference type="PROSITE" id="PS50893">
    <property type="entry name" value="ABC_TRANSPORTER_2"/>
    <property type="match status" value="1"/>
</dbReference>
<dbReference type="Pfam" id="PF00005">
    <property type="entry name" value="ABC_tran"/>
    <property type="match status" value="1"/>
</dbReference>
<organism evidence="6 7">
    <name type="scientific">Nocardia nova</name>
    <dbReference type="NCBI Taxonomy" id="37330"/>
    <lineage>
        <taxon>Bacteria</taxon>
        <taxon>Bacillati</taxon>
        <taxon>Actinomycetota</taxon>
        <taxon>Actinomycetes</taxon>
        <taxon>Mycobacteriales</taxon>
        <taxon>Nocardiaceae</taxon>
        <taxon>Nocardia</taxon>
    </lineage>
</organism>
<dbReference type="AlphaFoldDB" id="A0A2T2ZE90"/>
<dbReference type="GO" id="GO:0016887">
    <property type="term" value="F:ATP hydrolysis activity"/>
    <property type="evidence" value="ECO:0007669"/>
    <property type="project" value="InterPro"/>
</dbReference>
<keyword evidence="3" id="KW-0547">Nucleotide-binding</keyword>
<comment type="caution">
    <text evidence="6">The sequence shown here is derived from an EMBL/GenBank/DDBJ whole genome shotgun (WGS) entry which is preliminary data.</text>
</comment>